<protein>
    <recommendedName>
        <fullName evidence="3">Nematode cuticle collagen N-terminal domain-containing protein</fullName>
    </recommendedName>
</protein>
<reference evidence="4 5" key="1">
    <citation type="submission" date="2014-10" db="EMBL/GenBank/DDBJ databases">
        <title>Draft genome of the hookworm Ancylostoma caninum.</title>
        <authorList>
            <person name="Mitreva M."/>
        </authorList>
    </citation>
    <scope>NUCLEOTIDE SEQUENCE [LARGE SCALE GENOMIC DNA]</scope>
    <source>
        <strain evidence="4 5">Baltimore</strain>
    </source>
</reference>
<evidence type="ECO:0000256" key="2">
    <source>
        <dbReference type="SAM" id="Phobius"/>
    </source>
</evidence>
<dbReference type="Proteomes" id="UP000252519">
    <property type="component" value="Unassembled WGS sequence"/>
</dbReference>
<evidence type="ECO:0000313" key="5">
    <source>
        <dbReference type="Proteomes" id="UP000252519"/>
    </source>
</evidence>
<feature type="domain" description="Nematode cuticle collagen N-terminal" evidence="3">
    <location>
        <begin position="23"/>
        <end position="57"/>
    </location>
</feature>
<dbReference type="GO" id="GO:0042302">
    <property type="term" value="F:structural constituent of cuticle"/>
    <property type="evidence" value="ECO:0007669"/>
    <property type="project" value="InterPro"/>
</dbReference>
<name>A0A368GWF2_ANCCA</name>
<dbReference type="InterPro" id="IPR002486">
    <property type="entry name" value="Col_cuticle_N"/>
</dbReference>
<dbReference type="Pfam" id="PF01484">
    <property type="entry name" value="Col_cuticle_N"/>
    <property type="match status" value="1"/>
</dbReference>
<evidence type="ECO:0000256" key="1">
    <source>
        <dbReference type="ARBA" id="ARBA00022737"/>
    </source>
</evidence>
<evidence type="ECO:0000313" key="4">
    <source>
        <dbReference type="EMBL" id="RCN47669.1"/>
    </source>
</evidence>
<evidence type="ECO:0000259" key="3">
    <source>
        <dbReference type="Pfam" id="PF01484"/>
    </source>
</evidence>
<keyword evidence="2" id="KW-1133">Transmembrane helix</keyword>
<dbReference type="EMBL" id="JOJR01000058">
    <property type="protein sequence ID" value="RCN47669.1"/>
    <property type="molecule type" value="Genomic_DNA"/>
</dbReference>
<gene>
    <name evidence="4" type="ORF">ANCCAN_06233</name>
</gene>
<feature type="transmembrane region" description="Helical" evidence="2">
    <location>
        <begin position="20"/>
        <end position="41"/>
    </location>
</feature>
<organism evidence="4 5">
    <name type="scientific">Ancylostoma caninum</name>
    <name type="common">Dog hookworm</name>
    <dbReference type="NCBI Taxonomy" id="29170"/>
    <lineage>
        <taxon>Eukaryota</taxon>
        <taxon>Metazoa</taxon>
        <taxon>Ecdysozoa</taxon>
        <taxon>Nematoda</taxon>
        <taxon>Chromadorea</taxon>
        <taxon>Rhabditida</taxon>
        <taxon>Rhabditina</taxon>
        <taxon>Rhabditomorpha</taxon>
        <taxon>Strongyloidea</taxon>
        <taxon>Ancylostomatidae</taxon>
        <taxon>Ancylostomatinae</taxon>
        <taxon>Ancylostoma</taxon>
    </lineage>
</organism>
<keyword evidence="2" id="KW-0472">Membrane</keyword>
<dbReference type="OrthoDB" id="10438006at2759"/>
<keyword evidence="5" id="KW-1185">Reference proteome</keyword>
<keyword evidence="2" id="KW-0812">Transmembrane</keyword>
<comment type="caution">
    <text evidence="4">The sequence shown here is derived from an EMBL/GenBank/DDBJ whole genome shotgun (WGS) entry which is preliminary data.</text>
</comment>
<accession>A0A368GWF2</accession>
<keyword evidence="1" id="KW-0677">Repeat</keyword>
<proteinExistence type="predicted"/>
<sequence length="78" mass="9218">MTYYNEVEMRKRAEELRNAALLGVTVCAFAAITSMVIIPMLHSYLQYVHTQVEDEVRLIYRIERSQMQKSRCHLKLLN</sequence>
<dbReference type="AlphaFoldDB" id="A0A368GWF2"/>